<dbReference type="Proteomes" id="UP000192652">
    <property type="component" value="Unassembled WGS sequence"/>
</dbReference>
<reference evidence="1 2" key="1">
    <citation type="journal article" date="2017" name="Antonie Van Leeuwenhoek">
        <title>Rhizobium rhizosphaerae sp. nov., a novel species isolated from rice rhizosphere.</title>
        <authorList>
            <person name="Zhao J.J."/>
            <person name="Zhang J."/>
            <person name="Zhang R.J."/>
            <person name="Zhang C.W."/>
            <person name="Yin H.Q."/>
            <person name="Zhang X.X."/>
        </authorList>
    </citation>
    <scope>NUCLEOTIDE SEQUENCE [LARGE SCALE GENOMIC DNA]</scope>
    <source>
        <strain evidence="1 2">RD15</strain>
    </source>
</reference>
<name>A0ABX3PD75_9HYPH</name>
<evidence type="ECO:0000313" key="1">
    <source>
        <dbReference type="EMBL" id="OQP86031.1"/>
    </source>
</evidence>
<sequence>MTAVHKLNDISDILATVRCLNEAVFMAASSPTLTDDATNAIQAVANEMHSKLLTVEDRLEEVRKALK</sequence>
<proteinExistence type="predicted"/>
<keyword evidence="2" id="KW-1185">Reference proteome</keyword>
<accession>A0ABX3PD75</accession>
<gene>
    <name evidence="1" type="ORF">BTR14_13185</name>
</gene>
<dbReference type="EMBL" id="MSPX01000010">
    <property type="protein sequence ID" value="OQP86031.1"/>
    <property type="molecule type" value="Genomic_DNA"/>
</dbReference>
<comment type="caution">
    <text evidence="1">The sequence shown here is derived from an EMBL/GenBank/DDBJ whole genome shotgun (WGS) entry which is preliminary data.</text>
</comment>
<dbReference type="RefSeq" id="WP_081176505.1">
    <property type="nucleotide sequence ID" value="NZ_MSPX01000010.1"/>
</dbReference>
<protein>
    <submittedName>
        <fullName evidence="1">Uncharacterized protein</fullName>
    </submittedName>
</protein>
<evidence type="ECO:0000313" key="2">
    <source>
        <dbReference type="Proteomes" id="UP000192652"/>
    </source>
</evidence>
<organism evidence="1 2">
    <name type="scientific">Xaviernesmea rhizosphaerae</name>
    <dbReference type="NCBI Taxonomy" id="1672749"/>
    <lineage>
        <taxon>Bacteria</taxon>
        <taxon>Pseudomonadati</taxon>
        <taxon>Pseudomonadota</taxon>
        <taxon>Alphaproteobacteria</taxon>
        <taxon>Hyphomicrobiales</taxon>
        <taxon>Rhizobiaceae</taxon>
        <taxon>Rhizobium/Agrobacterium group</taxon>
        <taxon>Xaviernesmea</taxon>
    </lineage>
</organism>